<keyword evidence="3" id="KW-1185">Reference proteome</keyword>
<keyword evidence="1" id="KW-1133">Transmembrane helix</keyword>
<organism evidence="2 3">
    <name type="scientific">Catonella morbi ATCC 51271</name>
    <dbReference type="NCBI Taxonomy" id="592026"/>
    <lineage>
        <taxon>Bacteria</taxon>
        <taxon>Bacillati</taxon>
        <taxon>Bacillota</taxon>
        <taxon>Clostridia</taxon>
        <taxon>Lachnospirales</taxon>
        <taxon>Lachnospiraceae</taxon>
        <taxon>Catonella</taxon>
    </lineage>
</organism>
<accession>V2Y2I4</accession>
<keyword evidence="1" id="KW-0472">Membrane</keyword>
<dbReference type="EMBL" id="ACIL03000013">
    <property type="protein sequence ID" value="ESL03168.1"/>
    <property type="molecule type" value="Genomic_DNA"/>
</dbReference>
<proteinExistence type="predicted"/>
<dbReference type="SUPFAM" id="SSF53822">
    <property type="entry name" value="Periplasmic binding protein-like I"/>
    <property type="match status" value="1"/>
</dbReference>
<dbReference type="HOGENOM" id="CLU_037628_3_6_9"/>
<dbReference type="eggNOG" id="ENOG5033B8W">
    <property type="taxonomic scope" value="Bacteria"/>
</dbReference>
<keyword evidence="1" id="KW-0812">Transmembrane</keyword>
<reference evidence="2 3" key="1">
    <citation type="submission" date="2013-06" db="EMBL/GenBank/DDBJ databases">
        <authorList>
            <person name="Weinstock G."/>
            <person name="Sodergren E."/>
            <person name="Clifton S."/>
            <person name="Fulton L."/>
            <person name="Fulton B."/>
            <person name="Courtney L."/>
            <person name="Fronick C."/>
            <person name="Harrison M."/>
            <person name="Strong C."/>
            <person name="Farmer C."/>
            <person name="Delahaunty K."/>
            <person name="Markovic C."/>
            <person name="Hall O."/>
            <person name="Minx P."/>
            <person name="Tomlinson C."/>
            <person name="Mitreva M."/>
            <person name="Nelson J."/>
            <person name="Hou S."/>
            <person name="Wollam A."/>
            <person name="Pepin K.H."/>
            <person name="Johnson M."/>
            <person name="Bhonagiri V."/>
            <person name="Nash W.E."/>
            <person name="Warren W."/>
            <person name="Chinwalla A."/>
            <person name="Mardis E.R."/>
            <person name="Wilson R.K."/>
        </authorList>
    </citation>
    <scope>NUCLEOTIDE SEQUENCE [LARGE SCALE GENOMIC DNA]</scope>
    <source>
        <strain evidence="2 3">ATCC 51271</strain>
    </source>
</reference>
<gene>
    <name evidence="2" type="ORF">GCWU0000282_002042</name>
</gene>
<evidence type="ECO:0000313" key="2">
    <source>
        <dbReference type="EMBL" id="ESL03168.1"/>
    </source>
</evidence>
<evidence type="ECO:0000256" key="1">
    <source>
        <dbReference type="SAM" id="Phobius"/>
    </source>
</evidence>
<dbReference type="InterPro" id="IPR028082">
    <property type="entry name" value="Peripla_BP_I"/>
</dbReference>
<dbReference type="Proteomes" id="UP000018227">
    <property type="component" value="Unassembled WGS sequence"/>
</dbReference>
<comment type="caution">
    <text evidence="2">The sequence shown here is derived from an EMBL/GenBank/DDBJ whole genome shotgun (WGS) entry which is preliminary data.</text>
</comment>
<dbReference type="STRING" id="592026.GCWU0000282_002042"/>
<dbReference type="Gene3D" id="3.40.50.2300">
    <property type="match status" value="2"/>
</dbReference>
<protein>
    <recommendedName>
        <fullName evidence="4">Periplasmic binding protein domain-containing protein</fullName>
    </recommendedName>
</protein>
<evidence type="ECO:0000313" key="3">
    <source>
        <dbReference type="Proteomes" id="UP000018227"/>
    </source>
</evidence>
<sequence length="326" mass="37053">MLYYTQTLVRGDPMNKKTIIFWFIYAAILVFLYILSGTDLIIKENEAKVYSISILIDGISGENLENVKKGMDEAAYEYNVDMSFPAIADNITMEEKLELAKEEIEAGAKAIIIGNRWKREIAEEIRKNHPEIPVLIAGSMKDEKGKASVSLNYNDIVKLISENIRANESVNNEVCIIAEDFLNEDSIAKELKLKLEAMGYKLNLAEGEGPKLEKQLKALNKKQTVFITLDKESTVRLVKYNDDNNLHTKIYAVGTTDYLLGKLEDGEISGMVAWNEYDMGYFMVEKLLKMLTDKSGYKKDEIEVFYITAGDLKDEDYIKKLYPING</sequence>
<dbReference type="AlphaFoldDB" id="V2Y2I4"/>
<name>V2Y2I4_9FIRM</name>
<evidence type="ECO:0008006" key="4">
    <source>
        <dbReference type="Google" id="ProtNLM"/>
    </source>
</evidence>
<feature type="transmembrane region" description="Helical" evidence="1">
    <location>
        <begin position="20"/>
        <end position="42"/>
    </location>
</feature>